<keyword evidence="5" id="KW-0413">Isomerase</keyword>
<dbReference type="PROSITE" id="PS51257">
    <property type="entry name" value="PROKAR_LIPOPROTEIN"/>
    <property type="match status" value="1"/>
</dbReference>
<dbReference type="Gene3D" id="3.40.30.10">
    <property type="entry name" value="Glutaredoxin"/>
    <property type="match status" value="1"/>
</dbReference>
<feature type="domain" description="Thioredoxin-like fold" evidence="4">
    <location>
        <begin position="54"/>
        <end position="211"/>
    </location>
</feature>
<name>M0M290_9EURY</name>
<proteinExistence type="inferred from homology"/>
<comment type="similarity">
    <text evidence="1">Belongs to the glutaredoxin family.</text>
</comment>
<keyword evidence="2" id="KW-0249">Electron transport</keyword>
<dbReference type="InterPro" id="IPR012336">
    <property type="entry name" value="Thioredoxin-like_fold"/>
</dbReference>
<evidence type="ECO:0000256" key="3">
    <source>
        <dbReference type="SAM" id="MobiDB-lite"/>
    </source>
</evidence>
<accession>M0M290</accession>
<dbReference type="eggNOG" id="arCOG02868">
    <property type="taxonomic scope" value="Archaea"/>
</dbReference>
<dbReference type="InterPro" id="IPR036249">
    <property type="entry name" value="Thioredoxin-like_sf"/>
</dbReference>
<feature type="region of interest" description="Disordered" evidence="3">
    <location>
        <begin position="194"/>
        <end position="214"/>
    </location>
</feature>
<gene>
    <name evidence="5" type="ORF">C446_07889</name>
</gene>
<keyword evidence="2" id="KW-0813">Transport</keyword>
<keyword evidence="6" id="KW-1185">Reference proteome</keyword>
<evidence type="ECO:0000256" key="1">
    <source>
        <dbReference type="ARBA" id="ARBA00007787"/>
    </source>
</evidence>
<dbReference type="EMBL" id="AOMA01000078">
    <property type="protein sequence ID" value="EMA39826.1"/>
    <property type="molecule type" value="Genomic_DNA"/>
</dbReference>
<comment type="caution">
    <text evidence="5">The sequence shown here is derived from an EMBL/GenBank/DDBJ whole genome shotgun (WGS) entry which is preliminary data.</text>
</comment>
<evidence type="ECO:0000259" key="4">
    <source>
        <dbReference type="Pfam" id="PF13462"/>
    </source>
</evidence>
<evidence type="ECO:0000313" key="6">
    <source>
        <dbReference type="Proteomes" id="UP000011607"/>
    </source>
</evidence>
<dbReference type="Proteomes" id="UP000011607">
    <property type="component" value="Unassembled WGS sequence"/>
</dbReference>
<dbReference type="RefSeq" id="WP_006672513.1">
    <property type="nucleotide sequence ID" value="NZ_AOMA01000078.1"/>
</dbReference>
<reference evidence="5 6" key="1">
    <citation type="journal article" date="2014" name="PLoS Genet.">
        <title>Phylogenetically driven sequencing of extremely halophilic archaea reveals strategies for static and dynamic osmo-response.</title>
        <authorList>
            <person name="Becker E.A."/>
            <person name="Seitzer P.M."/>
            <person name="Tritt A."/>
            <person name="Larsen D."/>
            <person name="Krusor M."/>
            <person name="Yao A.I."/>
            <person name="Wu D."/>
            <person name="Madern D."/>
            <person name="Eisen J.A."/>
            <person name="Darling A.E."/>
            <person name="Facciotti M.T."/>
        </authorList>
    </citation>
    <scope>NUCLEOTIDE SEQUENCE [LARGE SCALE GENOMIC DNA]</scope>
    <source>
        <strain evidence="5 6">JCM 10879</strain>
    </source>
</reference>
<dbReference type="OrthoDB" id="15256at2157"/>
<dbReference type="Pfam" id="PF13462">
    <property type="entry name" value="Thioredoxin_4"/>
    <property type="match status" value="1"/>
</dbReference>
<organism evidence="5 6">
    <name type="scientific">Halobiforma nitratireducens JCM 10879</name>
    <dbReference type="NCBI Taxonomy" id="1227454"/>
    <lineage>
        <taxon>Archaea</taxon>
        <taxon>Methanobacteriati</taxon>
        <taxon>Methanobacteriota</taxon>
        <taxon>Stenosarchaea group</taxon>
        <taxon>Halobacteria</taxon>
        <taxon>Halobacteriales</taxon>
        <taxon>Natrialbaceae</taxon>
        <taxon>Halobiforma</taxon>
    </lineage>
</organism>
<evidence type="ECO:0000313" key="5">
    <source>
        <dbReference type="EMBL" id="EMA39826.1"/>
    </source>
</evidence>
<protein>
    <submittedName>
        <fullName evidence="5">Protein-disulfide isomerase</fullName>
    </submittedName>
</protein>
<dbReference type="STRING" id="1227454.C446_07889"/>
<dbReference type="GO" id="GO:0016853">
    <property type="term" value="F:isomerase activity"/>
    <property type="evidence" value="ECO:0007669"/>
    <property type="project" value="UniProtKB-KW"/>
</dbReference>
<dbReference type="SUPFAM" id="SSF52833">
    <property type="entry name" value="Thioredoxin-like"/>
    <property type="match status" value="1"/>
</dbReference>
<dbReference type="AlphaFoldDB" id="M0M290"/>
<evidence type="ECO:0000256" key="2">
    <source>
        <dbReference type="ARBA" id="ARBA00022982"/>
    </source>
</evidence>
<sequence length="214" mass="22520">MNRRSFLAAAAGTAAVSTAGCTALFDASMPDELEGIDPDRQLPVPTLGDGTIPVDVYEDPGCDACQEFQADVFPVLESAYIEPGVIEYRHYDFVVMAAAASLEMANAARAVQAATRSDDDPNGAFFAYKSSVMADERESDDELAVAADADAVDVAPDVVTDALEDETYYPTLAADWERGAEAGVEATPTVIVDGETVDTPLDPDAVGDAIENAR</sequence>
<dbReference type="PATRIC" id="fig|1227454.3.peg.1587"/>